<evidence type="ECO:0000313" key="2">
    <source>
        <dbReference type="EMBL" id="KAJ6641139.1"/>
    </source>
</evidence>
<comment type="caution">
    <text evidence="2">The sequence shown here is derived from an EMBL/GenBank/DDBJ whole genome shotgun (WGS) entry which is preliminary data.</text>
</comment>
<gene>
    <name evidence="2" type="ORF">Bhyg_06074</name>
</gene>
<dbReference type="Proteomes" id="UP001151699">
    <property type="component" value="Chromosome B"/>
</dbReference>
<sequence>MAKLVVENRNRLMVPQIQIVIDDTSRSVSDSFPINNFNGNEGDWDNDDDDGEYGYELEVDEYSDDGHRDTELMAALIDLQFNIDLS</sequence>
<feature type="region of interest" description="Disordered" evidence="1">
    <location>
        <begin position="32"/>
        <end position="52"/>
    </location>
</feature>
<dbReference type="AlphaFoldDB" id="A0A9Q0N1Y5"/>
<dbReference type="EMBL" id="WJQU01000002">
    <property type="protein sequence ID" value="KAJ6641139.1"/>
    <property type="molecule type" value="Genomic_DNA"/>
</dbReference>
<protein>
    <submittedName>
        <fullName evidence="2">Uncharacterized protein</fullName>
    </submittedName>
</protein>
<feature type="compositionally biased region" description="Acidic residues" evidence="1">
    <location>
        <begin position="42"/>
        <end position="52"/>
    </location>
</feature>
<evidence type="ECO:0000313" key="3">
    <source>
        <dbReference type="Proteomes" id="UP001151699"/>
    </source>
</evidence>
<accession>A0A9Q0N1Y5</accession>
<evidence type="ECO:0000256" key="1">
    <source>
        <dbReference type="SAM" id="MobiDB-lite"/>
    </source>
</evidence>
<organism evidence="2 3">
    <name type="scientific">Pseudolycoriella hygida</name>
    <dbReference type="NCBI Taxonomy" id="35572"/>
    <lineage>
        <taxon>Eukaryota</taxon>
        <taxon>Metazoa</taxon>
        <taxon>Ecdysozoa</taxon>
        <taxon>Arthropoda</taxon>
        <taxon>Hexapoda</taxon>
        <taxon>Insecta</taxon>
        <taxon>Pterygota</taxon>
        <taxon>Neoptera</taxon>
        <taxon>Endopterygota</taxon>
        <taxon>Diptera</taxon>
        <taxon>Nematocera</taxon>
        <taxon>Sciaroidea</taxon>
        <taxon>Sciaridae</taxon>
        <taxon>Pseudolycoriella</taxon>
    </lineage>
</organism>
<keyword evidence="3" id="KW-1185">Reference proteome</keyword>
<reference evidence="2" key="1">
    <citation type="submission" date="2022-07" db="EMBL/GenBank/DDBJ databases">
        <authorList>
            <person name="Trinca V."/>
            <person name="Uliana J.V.C."/>
            <person name="Torres T.T."/>
            <person name="Ward R.J."/>
            <person name="Monesi N."/>
        </authorList>
    </citation>
    <scope>NUCLEOTIDE SEQUENCE</scope>
    <source>
        <strain evidence="2">HSMRA1968</strain>
        <tissue evidence="2">Whole embryos</tissue>
    </source>
</reference>
<name>A0A9Q0N1Y5_9DIPT</name>
<proteinExistence type="predicted"/>